<evidence type="ECO:0000256" key="1">
    <source>
        <dbReference type="SAM" id="MobiDB-lite"/>
    </source>
</evidence>
<accession>A0A843VNQ1</accession>
<evidence type="ECO:0000313" key="3">
    <source>
        <dbReference type="Proteomes" id="UP000652761"/>
    </source>
</evidence>
<feature type="region of interest" description="Disordered" evidence="1">
    <location>
        <begin position="39"/>
        <end position="62"/>
    </location>
</feature>
<keyword evidence="3" id="KW-1185">Reference proteome</keyword>
<proteinExistence type="predicted"/>
<sequence length="62" mass="6671">MVTRGTPCRDTSSSNHDKGHLAGIPRPIMMTRGTSRHAFISSRDGSGGHILKCVRHGGRDSI</sequence>
<name>A0A843VNQ1_COLES</name>
<reference evidence="2" key="1">
    <citation type="submission" date="2017-07" db="EMBL/GenBank/DDBJ databases">
        <title>Taro Niue Genome Assembly and Annotation.</title>
        <authorList>
            <person name="Atibalentja N."/>
            <person name="Keating K."/>
            <person name="Fields C.J."/>
        </authorList>
    </citation>
    <scope>NUCLEOTIDE SEQUENCE</scope>
    <source>
        <strain evidence="2">Niue_2</strain>
        <tissue evidence="2">Leaf</tissue>
    </source>
</reference>
<protein>
    <submittedName>
        <fullName evidence="2">Uncharacterized protein</fullName>
    </submittedName>
</protein>
<evidence type="ECO:0000313" key="2">
    <source>
        <dbReference type="EMBL" id="MQL96636.1"/>
    </source>
</evidence>
<comment type="caution">
    <text evidence="2">The sequence shown here is derived from an EMBL/GenBank/DDBJ whole genome shotgun (WGS) entry which is preliminary data.</text>
</comment>
<dbReference type="Proteomes" id="UP000652761">
    <property type="component" value="Unassembled WGS sequence"/>
</dbReference>
<gene>
    <name evidence="2" type="ORF">Taro_029317</name>
</gene>
<organism evidence="2 3">
    <name type="scientific">Colocasia esculenta</name>
    <name type="common">Wild taro</name>
    <name type="synonym">Arum esculentum</name>
    <dbReference type="NCBI Taxonomy" id="4460"/>
    <lineage>
        <taxon>Eukaryota</taxon>
        <taxon>Viridiplantae</taxon>
        <taxon>Streptophyta</taxon>
        <taxon>Embryophyta</taxon>
        <taxon>Tracheophyta</taxon>
        <taxon>Spermatophyta</taxon>
        <taxon>Magnoliopsida</taxon>
        <taxon>Liliopsida</taxon>
        <taxon>Araceae</taxon>
        <taxon>Aroideae</taxon>
        <taxon>Colocasieae</taxon>
        <taxon>Colocasia</taxon>
    </lineage>
</organism>
<dbReference type="EMBL" id="NMUH01001940">
    <property type="protein sequence ID" value="MQL96636.1"/>
    <property type="molecule type" value="Genomic_DNA"/>
</dbReference>
<dbReference type="AlphaFoldDB" id="A0A843VNQ1"/>
<feature type="region of interest" description="Disordered" evidence="1">
    <location>
        <begin position="1"/>
        <end position="27"/>
    </location>
</feature>